<sequence>MNNMLEILFKFTRFLIAVIIGFFLATLKPIFKVLKNKKRKTIFSIINMIMIVTIYYIIRTMTNQE</sequence>
<evidence type="ECO:0000256" key="3">
    <source>
        <dbReference type="ARBA" id="ARBA00021584"/>
    </source>
</evidence>
<dbReference type="Pfam" id="PF05421">
    <property type="entry name" value="DUF751"/>
    <property type="match status" value="1"/>
</dbReference>
<feature type="transmembrane region" description="Helical" evidence="5">
    <location>
        <begin position="42"/>
        <end position="58"/>
    </location>
</feature>
<keyword evidence="4 6" id="KW-0934">Plastid</keyword>
<comment type="similarity">
    <text evidence="2">Belongs to the ycf33 family.</text>
</comment>
<dbReference type="GeneID" id="33353133"/>
<evidence type="ECO:0000256" key="4">
    <source>
        <dbReference type="ARBA" id="ARBA00022640"/>
    </source>
</evidence>
<dbReference type="EMBL" id="MF101409">
    <property type="protein sequence ID" value="ARW59664.1"/>
    <property type="molecule type" value="Genomic_DNA"/>
</dbReference>
<evidence type="ECO:0000256" key="2">
    <source>
        <dbReference type="ARBA" id="ARBA00010985"/>
    </source>
</evidence>
<proteinExistence type="inferred from homology"/>
<keyword evidence="5" id="KW-0812">Transmembrane</keyword>
<keyword evidence="5" id="KW-0472">Membrane</keyword>
<evidence type="ECO:0000256" key="5">
    <source>
        <dbReference type="SAM" id="Phobius"/>
    </source>
</evidence>
<dbReference type="AlphaFoldDB" id="A0A1Z1M1K8"/>
<dbReference type="InterPro" id="IPR008470">
    <property type="entry name" value="Uncharacterised_Ycf33"/>
</dbReference>
<organism evidence="6">
    <name type="scientific">Platysiphonia delicata</name>
    <dbReference type="NCBI Taxonomy" id="2006979"/>
    <lineage>
        <taxon>Eukaryota</taxon>
        <taxon>Rhodophyta</taxon>
        <taxon>Florideophyceae</taxon>
        <taxon>Rhodymeniophycidae</taxon>
        <taxon>Ceramiales</taxon>
        <taxon>Delesseriaceae</taxon>
        <taxon>Platysiphonia</taxon>
    </lineage>
</organism>
<dbReference type="RefSeq" id="YP_009391520.1">
    <property type="nucleotide sequence ID" value="NC_035258.1"/>
</dbReference>
<accession>A0A1Z1M1K8</accession>
<evidence type="ECO:0000313" key="6">
    <source>
        <dbReference type="EMBL" id="ARW59664.1"/>
    </source>
</evidence>
<evidence type="ECO:0000256" key="1">
    <source>
        <dbReference type="ARBA" id="ARBA00004474"/>
    </source>
</evidence>
<comment type="subcellular location">
    <subcellularLocation>
        <location evidence="1">Plastid</location>
    </subcellularLocation>
</comment>
<name>A0A1Z1M1K8_9FLOR</name>
<dbReference type="GO" id="GO:0009536">
    <property type="term" value="C:plastid"/>
    <property type="evidence" value="ECO:0007669"/>
    <property type="project" value="UniProtKB-SubCell"/>
</dbReference>
<keyword evidence="5" id="KW-1133">Transmembrane helix</keyword>
<keyword evidence="6" id="KW-0150">Chloroplast</keyword>
<geneLocation type="chloroplast" evidence="6"/>
<feature type="transmembrane region" description="Helical" evidence="5">
    <location>
        <begin position="12"/>
        <end position="30"/>
    </location>
</feature>
<gene>
    <name evidence="6" type="primary">ycf33</name>
</gene>
<reference evidence="6" key="1">
    <citation type="journal article" date="2017" name="J. Phycol.">
        <title>Analysis of chloroplast genomes and a supermatrix inform reclassification of the Rhodomelaceae (Rhodophyta).</title>
        <authorList>
            <person name="Diaz-Tapia P."/>
            <person name="Maggs C.A."/>
            <person name="West J.A."/>
            <person name="Verbruggen H."/>
        </authorList>
    </citation>
    <scope>NUCLEOTIDE SEQUENCE</scope>
    <source>
        <strain evidence="6">HV1445</strain>
    </source>
</reference>
<protein>
    <recommendedName>
        <fullName evidence="3">Uncharacterized protein ycf33</fullName>
    </recommendedName>
</protein>